<comment type="caution">
    <text evidence="2">The sequence shown here is derived from an EMBL/GenBank/DDBJ whole genome shotgun (WGS) entry which is preliminary data.</text>
</comment>
<sequence length="244" mass="25754">MRTFVREGAAYVARLEAPERAVLLDVVDDVVALVGARAAHRTHGSGPDDPLAAVQMATLPLPAPTDPALLRLLPPASPDPEVAAEFRRLTEVDLRRSKSDQLLRLRACVDAAGPDLVVVPSEAPRIAAALTDVRLVTSERLGLRSDAEADALYRLVLGDEDGEGDVSVHGEGLDEEREQAHRLLGTVYVILSVLQESLVGLMLAGLPDDDADDEADDGADPDADGDARDTPGATGATEPPTTPR</sequence>
<feature type="compositionally biased region" description="Acidic residues" evidence="1">
    <location>
        <begin position="207"/>
        <end position="224"/>
    </location>
</feature>
<dbReference type="AlphaFoldDB" id="A0A021VUT2"/>
<dbReference type="EMBL" id="AXCW01000066">
    <property type="protein sequence ID" value="EYR63820.1"/>
    <property type="molecule type" value="Genomic_DNA"/>
</dbReference>
<reference evidence="2 3" key="1">
    <citation type="submission" date="2014-01" db="EMBL/GenBank/DDBJ databases">
        <title>Actinotalea ferrariae CF5-4.</title>
        <authorList>
            <person name="Chen F."/>
            <person name="Li Y."/>
            <person name="Wang G."/>
        </authorList>
    </citation>
    <scope>NUCLEOTIDE SEQUENCE [LARGE SCALE GENOMIC DNA]</scope>
    <source>
        <strain evidence="2 3">CF5-4</strain>
    </source>
</reference>
<name>A0A021VUT2_9CELL</name>
<protein>
    <submittedName>
        <fullName evidence="2">Uncharacterized protein</fullName>
    </submittedName>
</protein>
<evidence type="ECO:0000256" key="1">
    <source>
        <dbReference type="SAM" id="MobiDB-lite"/>
    </source>
</evidence>
<dbReference type="Pfam" id="PF09438">
    <property type="entry name" value="DUF2017"/>
    <property type="match status" value="1"/>
</dbReference>
<organism evidence="2 3">
    <name type="scientific">Actinotalea ferrariae CF5-4</name>
    <dbReference type="NCBI Taxonomy" id="948458"/>
    <lineage>
        <taxon>Bacteria</taxon>
        <taxon>Bacillati</taxon>
        <taxon>Actinomycetota</taxon>
        <taxon>Actinomycetes</taxon>
        <taxon>Micrococcales</taxon>
        <taxon>Cellulomonadaceae</taxon>
        <taxon>Actinotalea</taxon>
    </lineage>
</organism>
<evidence type="ECO:0000313" key="3">
    <source>
        <dbReference type="Proteomes" id="UP000019753"/>
    </source>
</evidence>
<proteinExistence type="predicted"/>
<evidence type="ECO:0000313" key="2">
    <source>
        <dbReference type="EMBL" id="EYR63820.1"/>
    </source>
</evidence>
<dbReference type="RefSeq" id="WP_052022593.1">
    <property type="nucleotide sequence ID" value="NZ_AXCW01000066.1"/>
</dbReference>
<feature type="region of interest" description="Disordered" evidence="1">
    <location>
        <begin position="206"/>
        <end position="244"/>
    </location>
</feature>
<dbReference type="OrthoDB" id="3268479at2"/>
<dbReference type="Proteomes" id="UP000019753">
    <property type="component" value="Unassembled WGS sequence"/>
</dbReference>
<dbReference type="InterPro" id="IPR018561">
    <property type="entry name" value="AosR"/>
</dbReference>
<gene>
    <name evidence="2" type="ORF">N866_18150</name>
</gene>
<keyword evidence="3" id="KW-1185">Reference proteome</keyword>
<accession>A0A021VUT2</accession>
<feature type="compositionally biased region" description="Low complexity" evidence="1">
    <location>
        <begin position="230"/>
        <end position="244"/>
    </location>
</feature>